<evidence type="ECO:0000313" key="1">
    <source>
        <dbReference type="EMBL" id="EJK71203.1"/>
    </source>
</evidence>
<name>K0SXS3_THAOC</name>
<dbReference type="AlphaFoldDB" id="K0SXS3"/>
<proteinExistence type="predicted"/>
<dbReference type="Proteomes" id="UP000266841">
    <property type="component" value="Unassembled WGS sequence"/>
</dbReference>
<feature type="non-terminal residue" evidence="1">
    <location>
        <position position="92"/>
    </location>
</feature>
<accession>K0SXS3</accession>
<organism evidence="1 2">
    <name type="scientific">Thalassiosira oceanica</name>
    <name type="common">Marine diatom</name>
    <dbReference type="NCBI Taxonomy" id="159749"/>
    <lineage>
        <taxon>Eukaryota</taxon>
        <taxon>Sar</taxon>
        <taxon>Stramenopiles</taxon>
        <taxon>Ochrophyta</taxon>
        <taxon>Bacillariophyta</taxon>
        <taxon>Coscinodiscophyceae</taxon>
        <taxon>Thalassiosirophycidae</taxon>
        <taxon>Thalassiosirales</taxon>
        <taxon>Thalassiosiraceae</taxon>
        <taxon>Thalassiosira</taxon>
    </lineage>
</organism>
<dbReference type="EMBL" id="AGNL01007509">
    <property type="protein sequence ID" value="EJK71203.1"/>
    <property type="molecule type" value="Genomic_DNA"/>
</dbReference>
<sequence length="92" mass="10475">MVMILFSFPVNLLRDNTFRIANVDHRKKDNLKLVAKNQQNSIASKVELTKEVVVTGHGSLSLEDFSLEFGLLGRQTTLAWRPSSTLIHILRR</sequence>
<gene>
    <name evidence="1" type="ORF">THAOC_07380</name>
</gene>
<comment type="caution">
    <text evidence="1">The sequence shown here is derived from an EMBL/GenBank/DDBJ whole genome shotgun (WGS) entry which is preliminary data.</text>
</comment>
<reference evidence="1 2" key="1">
    <citation type="journal article" date="2012" name="Genome Biol.">
        <title>Genome and low-iron response of an oceanic diatom adapted to chronic iron limitation.</title>
        <authorList>
            <person name="Lommer M."/>
            <person name="Specht M."/>
            <person name="Roy A.S."/>
            <person name="Kraemer L."/>
            <person name="Andreson R."/>
            <person name="Gutowska M.A."/>
            <person name="Wolf J."/>
            <person name="Bergner S.V."/>
            <person name="Schilhabel M.B."/>
            <person name="Klostermeier U.C."/>
            <person name="Beiko R.G."/>
            <person name="Rosenstiel P."/>
            <person name="Hippler M."/>
            <person name="Laroche J."/>
        </authorList>
    </citation>
    <scope>NUCLEOTIDE SEQUENCE [LARGE SCALE GENOMIC DNA]</scope>
    <source>
        <strain evidence="1 2">CCMP1005</strain>
    </source>
</reference>
<keyword evidence="2" id="KW-1185">Reference proteome</keyword>
<protein>
    <submittedName>
        <fullName evidence="1">Uncharacterized protein</fullName>
    </submittedName>
</protein>
<evidence type="ECO:0000313" key="2">
    <source>
        <dbReference type="Proteomes" id="UP000266841"/>
    </source>
</evidence>